<dbReference type="NCBIfam" id="TIGR01180">
    <property type="entry name" value="aman2_put"/>
    <property type="match status" value="1"/>
</dbReference>
<dbReference type="FunFam" id="3.30.2080.10:FF:000001">
    <property type="entry name" value="Alpha-1,2-mannosidase subfamily"/>
    <property type="match status" value="1"/>
</dbReference>
<dbReference type="SUPFAM" id="SSF48208">
    <property type="entry name" value="Six-hairpin glycosidases"/>
    <property type="match status" value="1"/>
</dbReference>
<dbReference type="Pfam" id="PF07971">
    <property type="entry name" value="Glyco_hydro_92"/>
    <property type="match status" value="1"/>
</dbReference>
<evidence type="ECO:0000313" key="6">
    <source>
        <dbReference type="EMBL" id="RIH64505.1"/>
    </source>
</evidence>
<feature type="domain" description="Glycosyl hydrolase family 92" evidence="4">
    <location>
        <begin position="289"/>
        <end position="781"/>
    </location>
</feature>
<dbReference type="GO" id="GO:0000224">
    <property type="term" value="F:peptide-N4-(N-acetyl-beta-glucosaminyl)asparagine amidase activity"/>
    <property type="evidence" value="ECO:0007669"/>
    <property type="project" value="TreeGrafter"/>
</dbReference>
<dbReference type="EMBL" id="QWET01000010">
    <property type="protein sequence ID" value="RIH64505.1"/>
    <property type="molecule type" value="Genomic_DNA"/>
</dbReference>
<evidence type="ECO:0000313" key="7">
    <source>
        <dbReference type="Proteomes" id="UP000266441"/>
    </source>
</evidence>
<dbReference type="GO" id="GO:0030246">
    <property type="term" value="F:carbohydrate binding"/>
    <property type="evidence" value="ECO:0007669"/>
    <property type="project" value="InterPro"/>
</dbReference>
<sequence length="791" mass="89331">MFEDIINKIMKKLKSLFLFSIISLLSGIPAILSAQTENNADYVNPFIGSDFFGHTFPGASLPNALIHVSPDTGTEGWTHCAGYIYSARSIMGFSHTHWSGVGMVDGGDILLMPVVGNKLQIIPGTDKNPDEGYRSRFSHDKESASPGYYSVYLEDYHINAELTTTPRVAFHRYTFPEANNAKIIIDLGHQIGKKDENDKAEVRIINDRRIEGEKIDGPGKVFFVAEFSKPFLYYGTFDADYATPESGAGVFAYKNAEAGRNIGAFASFNTKEKEQVLVKVAISYTGMEGARKNMESELPHWDFERVRNEARTIWNNELSRIQIEGGTKAQKEIFYTALYRSLLAQYISQDVDGKYFGADGKIQEAKDFNFYGSFSCWDTYRTQHPLLTLVAPEHVNDYIKSIIAKTKQYGWLPGQHFQNVFGEGMVGDHLVPVVVDAYRKGFRDYDVDFIYNAMRAKATEFPQPPVSVDAARSGLQYTNELGYIPANRVTESVPKTLEFAYDDWCIAQLSKELGKDDDYNLLMQRAENYKNVWDKETTFMRPRMADGSWLESLNGREQEIVNEGEHSYYRYFDPLLVGRRPSRHYTESNAWQYVWSVQHDVPGLINLFGSASKFSEKLDTFFEMSPLISPPKYVGVVGTIGQYVHGNQPSHHVAYLYNFAGQPWKTQFRARQIMTQLYRPGPGGLCGNEDMGSLSSWYVLSAMGIYPVAPGNPVYSIGSPLFEKLTLKTEKGESFTVVARNNSAENIYIQKARFNGQPFNRTWISHDEIVAGGVLELEMGPKPNKKWGRGK</sequence>
<dbReference type="GO" id="GO:0005829">
    <property type="term" value="C:cytosol"/>
    <property type="evidence" value="ECO:0007669"/>
    <property type="project" value="TreeGrafter"/>
</dbReference>
<keyword evidence="6" id="KW-0378">Hydrolase</keyword>
<keyword evidence="3" id="KW-0106">Calcium</keyword>
<dbReference type="InterPro" id="IPR041371">
    <property type="entry name" value="GH92_N"/>
</dbReference>
<gene>
    <name evidence="6" type="ORF">D1164_14195</name>
</gene>
<reference evidence="6 7" key="1">
    <citation type="journal article" date="2015" name="Int. J. Syst. Evol. Microbiol.">
        <title>Mariniphaga sediminis sp. nov., isolated from coastal sediment.</title>
        <authorList>
            <person name="Wang F.Q."/>
            <person name="Shen Q.Y."/>
            <person name="Chen G.J."/>
            <person name="Du Z.J."/>
        </authorList>
    </citation>
    <scope>NUCLEOTIDE SEQUENCE [LARGE SCALE GENOMIC DNA]</scope>
    <source>
        <strain evidence="6 7">SY21</strain>
    </source>
</reference>
<dbReference type="InterPro" id="IPR012939">
    <property type="entry name" value="Glyco_hydro_92"/>
</dbReference>
<dbReference type="InterPro" id="IPR014718">
    <property type="entry name" value="GH-type_carb-bd"/>
</dbReference>
<dbReference type="Gene3D" id="1.20.1050.60">
    <property type="entry name" value="alpha-1,2-mannosidase"/>
    <property type="match status" value="1"/>
</dbReference>
<dbReference type="Gene3D" id="2.70.98.10">
    <property type="match status" value="1"/>
</dbReference>
<dbReference type="InterPro" id="IPR008928">
    <property type="entry name" value="6-hairpin_glycosidase_sf"/>
</dbReference>
<dbReference type="Gene3D" id="3.30.2080.10">
    <property type="entry name" value="GH92 mannosidase domain"/>
    <property type="match status" value="1"/>
</dbReference>
<dbReference type="GO" id="GO:0006516">
    <property type="term" value="P:glycoprotein catabolic process"/>
    <property type="evidence" value="ECO:0007669"/>
    <property type="project" value="TreeGrafter"/>
</dbReference>
<dbReference type="GO" id="GO:0005975">
    <property type="term" value="P:carbohydrate metabolic process"/>
    <property type="evidence" value="ECO:0007669"/>
    <property type="project" value="InterPro"/>
</dbReference>
<evidence type="ECO:0000256" key="2">
    <source>
        <dbReference type="ARBA" id="ARBA00011245"/>
    </source>
</evidence>
<comment type="subunit">
    <text evidence="2">Monomer.</text>
</comment>
<accession>A0A399CXN3</accession>
<evidence type="ECO:0000256" key="3">
    <source>
        <dbReference type="ARBA" id="ARBA00022837"/>
    </source>
</evidence>
<dbReference type="InterPro" id="IPR005887">
    <property type="entry name" value="GH92_a_mannosidase_put"/>
</dbReference>
<comment type="cofactor">
    <cofactor evidence="1">
        <name>Ca(2+)</name>
        <dbReference type="ChEBI" id="CHEBI:29108"/>
    </cofactor>
</comment>
<proteinExistence type="predicted"/>
<dbReference type="PANTHER" id="PTHR12143:SF39">
    <property type="entry name" value="SECRETED PROTEIN"/>
    <property type="match status" value="1"/>
</dbReference>
<evidence type="ECO:0000256" key="1">
    <source>
        <dbReference type="ARBA" id="ARBA00001913"/>
    </source>
</evidence>
<dbReference type="Proteomes" id="UP000266441">
    <property type="component" value="Unassembled WGS sequence"/>
</dbReference>
<comment type="caution">
    <text evidence="6">The sequence shown here is derived from an EMBL/GenBank/DDBJ whole genome shotgun (WGS) entry which is preliminary data.</text>
</comment>
<dbReference type="AlphaFoldDB" id="A0A399CXN3"/>
<keyword evidence="7" id="KW-1185">Reference proteome</keyword>
<evidence type="ECO:0000259" key="4">
    <source>
        <dbReference type="Pfam" id="PF07971"/>
    </source>
</evidence>
<dbReference type="Pfam" id="PF17678">
    <property type="entry name" value="Glyco_hydro_92N"/>
    <property type="match status" value="1"/>
</dbReference>
<protein>
    <submittedName>
        <fullName evidence="6">Glycoside hydrolase family 92 protein</fullName>
    </submittedName>
</protein>
<dbReference type="OrthoDB" id="9762711at2"/>
<name>A0A399CXN3_9BACT</name>
<dbReference type="Gene3D" id="1.20.1610.10">
    <property type="entry name" value="alpha-1,2-mannosidases domains"/>
    <property type="match status" value="1"/>
</dbReference>
<dbReference type="InterPro" id="IPR050883">
    <property type="entry name" value="PNGase"/>
</dbReference>
<dbReference type="PANTHER" id="PTHR12143">
    <property type="entry name" value="PEPTIDE N-GLYCANASE PNGASE -RELATED"/>
    <property type="match status" value="1"/>
</dbReference>
<organism evidence="6 7">
    <name type="scientific">Mariniphaga sediminis</name>
    <dbReference type="NCBI Taxonomy" id="1628158"/>
    <lineage>
        <taxon>Bacteria</taxon>
        <taxon>Pseudomonadati</taxon>
        <taxon>Bacteroidota</taxon>
        <taxon>Bacteroidia</taxon>
        <taxon>Marinilabiliales</taxon>
        <taxon>Prolixibacteraceae</taxon>
        <taxon>Mariniphaga</taxon>
    </lineage>
</organism>
<feature type="domain" description="Glycosyl hydrolase family 92 N-terminal" evidence="5">
    <location>
        <begin position="42"/>
        <end position="283"/>
    </location>
</feature>
<evidence type="ECO:0000259" key="5">
    <source>
        <dbReference type="Pfam" id="PF17678"/>
    </source>
</evidence>